<evidence type="ECO:0000313" key="16">
    <source>
        <dbReference type="EMBL" id="RGO33031.1"/>
    </source>
</evidence>
<dbReference type="InterPro" id="IPR003594">
    <property type="entry name" value="HATPase_dom"/>
</dbReference>
<feature type="coiled-coil region" evidence="12">
    <location>
        <begin position="343"/>
        <end position="373"/>
    </location>
</feature>
<keyword evidence="12" id="KW-0175">Coiled coil</keyword>
<dbReference type="Gene3D" id="3.30.450.20">
    <property type="entry name" value="PAS domain"/>
    <property type="match status" value="1"/>
</dbReference>
<evidence type="ECO:0000256" key="2">
    <source>
        <dbReference type="ARBA" id="ARBA00004651"/>
    </source>
</evidence>
<keyword evidence="4" id="KW-1003">Cell membrane</keyword>
<name>A0A3E5GEL6_9FIRM</name>
<evidence type="ECO:0000256" key="6">
    <source>
        <dbReference type="ARBA" id="ARBA00022679"/>
    </source>
</evidence>
<dbReference type="EMBL" id="QSVN01000005">
    <property type="protein sequence ID" value="RGO33031.1"/>
    <property type="molecule type" value="Genomic_DNA"/>
</dbReference>
<dbReference type="InterPro" id="IPR005467">
    <property type="entry name" value="His_kinase_dom"/>
</dbReference>
<dbReference type="PANTHER" id="PTHR34220:SF7">
    <property type="entry name" value="SENSOR HISTIDINE KINASE YPDA"/>
    <property type="match status" value="1"/>
</dbReference>
<evidence type="ECO:0000256" key="13">
    <source>
        <dbReference type="SAM" id="Phobius"/>
    </source>
</evidence>
<dbReference type="PROSITE" id="PS50109">
    <property type="entry name" value="HIS_KIN"/>
    <property type="match status" value="1"/>
</dbReference>
<keyword evidence="9 13" id="KW-1133">Transmembrane helix</keyword>
<keyword evidence="7 13" id="KW-0812">Transmembrane</keyword>
<dbReference type="AlphaFoldDB" id="A0A3E5GEL6"/>
<evidence type="ECO:0000256" key="3">
    <source>
        <dbReference type="ARBA" id="ARBA00012438"/>
    </source>
</evidence>
<keyword evidence="10" id="KW-0902">Two-component regulatory system</keyword>
<evidence type="ECO:0000256" key="4">
    <source>
        <dbReference type="ARBA" id="ARBA00022475"/>
    </source>
</evidence>
<feature type="transmembrane region" description="Helical" evidence="13">
    <location>
        <begin position="284"/>
        <end position="305"/>
    </location>
</feature>
<dbReference type="Proteomes" id="UP000261285">
    <property type="component" value="Unassembled WGS sequence"/>
</dbReference>
<dbReference type="SMART" id="SM00387">
    <property type="entry name" value="HATPase_c"/>
    <property type="match status" value="1"/>
</dbReference>
<evidence type="ECO:0000256" key="10">
    <source>
        <dbReference type="ARBA" id="ARBA00023012"/>
    </source>
</evidence>
<dbReference type="SUPFAM" id="SSF55874">
    <property type="entry name" value="ATPase domain of HSP90 chaperone/DNA topoisomerase II/histidine kinase"/>
    <property type="match status" value="1"/>
</dbReference>
<dbReference type="Gene3D" id="3.30.565.10">
    <property type="entry name" value="Histidine kinase-like ATPase, C-terminal domain"/>
    <property type="match status" value="1"/>
</dbReference>
<feature type="domain" description="HAMP" evidence="15">
    <location>
        <begin position="306"/>
        <end position="358"/>
    </location>
</feature>
<feature type="domain" description="Histidine kinase" evidence="14">
    <location>
        <begin position="469"/>
        <end position="573"/>
    </location>
</feature>
<proteinExistence type="predicted"/>
<evidence type="ECO:0000256" key="1">
    <source>
        <dbReference type="ARBA" id="ARBA00000085"/>
    </source>
</evidence>
<reference evidence="16 17" key="1">
    <citation type="submission" date="2018-08" db="EMBL/GenBank/DDBJ databases">
        <title>A genome reference for cultivated species of the human gut microbiota.</title>
        <authorList>
            <person name="Zou Y."/>
            <person name="Xue W."/>
            <person name="Luo G."/>
        </authorList>
    </citation>
    <scope>NUCLEOTIDE SEQUENCE [LARGE SCALE GENOMIC DNA]</scope>
    <source>
        <strain evidence="16 17">OM02-16</strain>
    </source>
</reference>
<evidence type="ECO:0000256" key="11">
    <source>
        <dbReference type="ARBA" id="ARBA00023136"/>
    </source>
</evidence>
<dbReference type="SMART" id="SM00304">
    <property type="entry name" value="HAMP"/>
    <property type="match status" value="1"/>
</dbReference>
<keyword evidence="5" id="KW-0597">Phosphoprotein</keyword>
<dbReference type="InterPro" id="IPR050640">
    <property type="entry name" value="Bact_2-comp_sensor_kinase"/>
</dbReference>
<dbReference type="GO" id="GO:0000155">
    <property type="term" value="F:phosphorelay sensor kinase activity"/>
    <property type="evidence" value="ECO:0007669"/>
    <property type="project" value="InterPro"/>
</dbReference>
<dbReference type="InterPro" id="IPR036890">
    <property type="entry name" value="HATPase_C_sf"/>
</dbReference>
<dbReference type="PRINTS" id="PR00344">
    <property type="entry name" value="BCTRLSENSOR"/>
</dbReference>
<dbReference type="Pfam" id="PF06580">
    <property type="entry name" value="His_kinase"/>
    <property type="match status" value="1"/>
</dbReference>
<comment type="caution">
    <text evidence="16">The sequence shown here is derived from an EMBL/GenBank/DDBJ whole genome shotgun (WGS) entry which is preliminary data.</text>
</comment>
<evidence type="ECO:0000259" key="14">
    <source>
        <dbReference type="PROSITE" id="PS50109"/>
    </source>
</evidence>
<feature type="transmembrane region" description="Helical" evidence="13">
    <location>
        <begin position="12"/>
        <end position="35"/>
    </location>
</feature>
<dbReference type="InterPro" id="IPR003660">
    <property type="entry name" value="HAMP_dom"/>
</dbReference>
<comment type="subcellular location">
    <subcellularLocation>
        <location evidence="2">Cell membrane</location>
        <topology evidence="2">Multi-pass membrane protein</topology>
    </subcellularLocation>
</comment>
<gene>
    <name evidence="16" type="ORF">DXB16_06705</name>
</gene>
<dbReference type="EC" id="2.7.13.3" evidence="3"/>
<keyword evidence="11 13" id="KW-0472">Membrane</keyword>
<dbReference type="Pfam" id="PF00672">
    <property type="entry name" value="HAMP"/>
    <property type="match status" value="1"/>
</dbReference>
<dbReference type="InterPro" id="IPR004358">
    <property type="entry name" value="Sig_transdc_His_kin-like_C"/>
</dbReference>
<evidence type="ECO:0000259" key="15">
    <source>
        <dbReference type="PROSITE" id="PS50885"/>
    </source>
</evidence>
<comment type="catalytic activity">
    <reaction evidence="1">
        <text>ATP + protein L-histidine = ADP + protein N-phospho-L-histidine.</text>
        <dbReference type="EC" id="2.7.13.3"/>
    </reaction>
</comment>
<dbReference type="RefSeq" id="WP_117597829.1">
    <property type="nucleotide sequence ID" value="NZ_AP031429.1"/>
</dbReference>
<dbReference type="SUPFAM" id="SSF158472">
    <property type="entry name" value="HAMP domain-like"/>
    <property type="match status" value="1"/>
</dbReference>
<evidence type="ECO:0000256" key="12">
    <source>
        <dbReference type="SAM" id="Coils"/>
    </source>
</evidence>
<organism evidence="16 17">
    <name type="scientific">Dorea longicatena</name>
    <dbReference type="NCBI Taxonomy" id="88431"/>
    <lineage>
        <taxon>Bacteria</taxon>
        <taxon>Bacillati</taxon>
        <taxon>Bacillota</taxon>
        <taxon>Clostridia</taxon>
        <taxon>Lachnospirales</taxon>
        <taxon>Lachnospiraceae</taxon>
        <taxon>Dorea</taxon>
    </lineage>
</organism>
<evidence type="ECO:0000256" key="9">
    <source>
        <dbReference type="ARBA" id="ARBA00022989"/>
    </source>
</evidence>
<evidence type="ECO:0000256" key="8">
    <source>
        <dbReference type="ARBA" id="ARBA00022777"/>
    </source>
</evidence>
<dbReference type="InterPro" id="IPR033479">
    <property type="entry name" value="dCache_1"/>
</dbReference>
<dbReference type="Pfam" id="PF02743">
    <property type="entry name" value="dCache_1"/>
    <property type="match status" value="1"/>
</dbReference>
<evidence type="ECO:0000313" key="17">
    <source>
        <dbReference type="Proteomes" id="UP000261285"/>
    </source>
</evidence>
<dbReference type="PROSITE" id="PS50885">
    <property type="entry name" value="HAMP"/>
    <property type="match status" value="1"/>
</dbReference>
<dbReference type="InterPro" id="IPR010559">
    <property type="entry name" value="Sig_transdc_His_kin_internal"/>
</dbReference>
<evidence type="ECO:0000256" key="5">
    <source>
        <dbReference type="ARBA" id="ARBA00022553"/>
    </source>
</evidence>
<accession>A0A3E5GEL6</accession>
<dbReference type="Pfam" id="PF02518">
    <property type="entry name" value="HATPase_c"/>
    <property type="match status" value="1"/>
</dbReference>
<keyword evidence="8 16" id="KW-0418">Kinase</keyword>
<dbReference type="CDD" id="cd06225">
    <property type="entry name" value="HAMP"/>
    <property type="match status" value="1"/>
</dbReference>
<evidence type="ECO:0000256" key="7">
    <source>
        <dbReference type="ARBA" id="ARBA00022692"/>
    </source>
</evidence>
<dbReference type="GO" id="GO:0005886">
    <property type="term" value="C:plasma membrane"/>
    <property type="evidence" value="ECO:0007669"/>
    <property type="project" value="UniProtKB-SubCell"/>
</dbReference>
<keyword evidence="6" id="KW-0808">Transferase</keyword>
<feature type="coiled-coil region" evidence="12">
    <location>
        <begin position="44"/>
        <end position="71"/>
    </location>
</feature>
<dbReference type="Gene3D" id="6.10.340.10">
    <property type="match status" value="1"/>
</dbReference>
<dbReference type="PANTHER" id="PTHR34220">
    <property type="entry name" value="SENSOR HISTIDINE KINASE YPDA"/>
    <property type="match status" value="1"/>
</dbReference>
<protein>
    <recommendedName>
        <fullName evidence="3">histidine kinase</fullName>
        <ecNumber evidence="3">2.7.13.3</ecNumber>
    </recommendedName>
</protein>
<sequence>MKDKKVSIRIVFPFVMSVSIAVCIISCMFLFSHYFSGYFQRDTIEKVSKQKKTLSQDLEAEIENINELINSIYYQDIRTYDTATEMFQREMEQRMVRESEVLYSAAIYDADGSSLWHSEKLPDRNKAEVKQEDWFQNAQKNIETIHYGEKKLVQPDKARYVYEISRYIEYVENGNMKSGVLLLEYYTDSIDEVLLHYKSQKSAYCYLLDTNRRLLYHPFEKEIVSGMYQEKTVKEAMACKNYKIEEQSGGKWLIERQQIGYTGWNVVLVNSMSSLDFESYNLHYVAWFTLLLVGVILIFLDILLFRSFTDPVYRLLQTMQEFGKGNYDIKAKEEGIGELKNLSAHFNIMADKLQEQMEEIRRNECERQQMEKKLLQSQINPHFLYNTLDSIIWMIRSEEYEGAGKMVSLLAKFFRISLSQGKDMIPLEKELEHASSYLAIQNIRFKDKFEFQIEADPALLKYLCPKLSIQPLLENAIYHGMEGMYEDGEITIRIYDRDGDIGIDVADNGPGMTQETIDHIMHNKVISSKRGSGIGVRNVNERIQLIYGEDYGVTITSELDEGTTATITIPKMEETDDAR</sequence>